<dbReference type="InterPro" id="IPR001216">
    <property type="entry name" value="P-phosphate_BS"/>
</dbReference>
<dbReference type="NCBIfam" id="TIGR01139">
    <property type="entry name" value="cysK"/>
    <property type="match status" value="1"/>
</dbReference>
<evidence type="ECO:0000256" key="4">
    <source>
        <dbReference type="ARBA" id="ARBA00012681"/>
    </source>
</evidence>
<dbReference type="InterPro" id="IPR005856">
    <property type="entry name" value="Cys_synth"/>
</dbReference>
<comment type="caution">
    <text evidence="15">The sequence shown here is derived from an EMBL/GenBank/DDBJ whole genome shotgun (WGS) entry which is preliminary data.</text>
</comment>
<dbReference type="AlphaFoldDB" id="A0A9D2PI27"/>
<evidence type="ECO:0000256" key="1">
    <source>
        <dbReference type="ARBA" id="ARBA00001933"/>
    </source>
</evidence>
<evidence type="ECO:0000256" key="7">
    <source>
        <dbReference type="ARBA" id="ARBA00022679"/>
    </source>
</evidence>
<evidence type="ECO:0000256" key="8">
    <source>
        <dbReference type="ARBA" id="ARBA00022898"/>
    </source>
</evidence>
<dbReference type="InterPro" id="IPR001926">
    <property type="entry name" value="TrpB-like_PALP"/>
</dbReference>
<evidence type="ECO:0000256" key="2">
    <source>
        <dbReference type="ARBA" id="ARBA00004962"/>
    </source>
</evidence>
<comment type="cofactor">
    <cofactor evidence="1 11 13">
        <name>pyridoxal 5'-phosphate</name>
        <dbReference type="ChEBI" id="CHEBI:597326"/>
    </cofactor>
</comment>
<feature type="binding site" evidence="11">
    <location>
        <position position="264"/>
    </location>
    <ligand>
        <name>pyridoxal 5'-phosphate</name>
        <dbReference type="ChEBI" id="CHEBI:597326"/>
    </ligand>
</feature>
<evidence type="ECO:0000313" key="16">
    <source>
        <dbReference type="Proteomes" id="UP000823904"/>
    </source>
</evidence>
<evidence type="ECO:0000313" key="15">
    <source>
        <dbReference type="EMBL" id="HJC51092.1"/>
    </source>
</evidence>
<dbReference type="InterPro" id="IPR005859">
    <property type="entry name" value="CysK"/>
</dbReference>
<gene>
    <name evidence="15" type="primary">cysK</name>
    <name evidence="15" type="ORF">H9754_11105</name>
</gene>
<feature type="binding site" evidence="11">
    <location>
        <position position="72"/>
    </location>
    <ligand>
        <name>pyridoxal 5'-phosphate</name>
        <dbReference type="ChEBI" id="CHEBI:597326"/>
    </ligand>
</feature>
<reference evidence="15" key="2">
    <citation type="submission" date="2021-04" db="EMBL/GenBank/DDBJ databases">
        <authorList>
            <person name="Gilroy R."/>
        </authorList>
    </citation>
    <scope>NUCLEOTIDE SEQUENCE</scope>
    <source>
        <strain evidence="15">ChiSjej3B21-8574</strain>
    </source>
</reference>
<evidence type="ECO:0000259" key="14">
    <source>
        <dbReference type="Pfam" id="PF00291"/>
    </source>
</evidence>
<dbReference type="SUPFAM" id="SSF53686">
    <property type="entry name" value="Tryptophan synthase beta subunit-like PLP-dependent enzymes"/>
    <property type="match status" value="1"/>
</dbReference>
<dbReference type="NCBIfam" id="TIGR01136">
    <property type="entry name" value="cysKM"/>
    <property type="match status" value="1"/>
</dbReference>
<comment type="similarity">
    <text evidence="3 13">Belongs to the cysteine synthase/cystathionine beta-synthase family.</text>
</comment>
<evidence type="ECO:0000256" key="12">
    <source>
        <dbReference type="PIRSR" id="PIRSR605856-51"/>
    </source>
</evidence>
<dbReference type="FunFam" id="3.40.50.1100:FF:000118">
    <property type="entry name" value="Related to CYS4-cystathionine beta-synthase"/>
    <property type="match status" value="1"/>
</dbReference>
<dbReference type="EC" id="2.5.1.47" evidence="4 13"/>
<feature type="modified residue" description="N6-(pyridoxal phosphate)lysine" evidence="12">
    <location>
        <position position="42"/>
    </location>
</feature>
<feature type="domain" description="Tryptophan synthase beta chain-like PALP" evidence="14">
    <location>
        <begin position="10"/>
        <end position="291"/>
    </location>
</feature>
<dbReference type="Gene3D" id="3.40.50.1100">
    <property type="match status" value="2"/>
</dbReference>
<evidence type="ECO:0000256" key="3">
    <source>
        <dbReference type="ARBA" id="ARBA00007103"/>
    </source>
</evidence>
<evidence type="ECO:0000256" key="6">
    <source>
        <dbReference type="ARBA" id="ARBA00022605"/>
    </source>
</evidence>
<dbReference type="PANTHER" id="PTHR10314">
    <property type="entry name" value="CYSTATHIONINE BETA-SYNTHASE"/>
    <property type="match status" value="1"/>
</dbReference>
<evidence type="ECO:0000256" key="13">
    <source>
        <dbReference type="RuleBase" id="RU003985"/>
    </source>
</evidence>
<keyword evidence="8 11" id="KW-0663">Pyridoxal phosphate</keyword>
<evidence type="ECO:0000256" key="11">
    <source>
        <dbReference type="PIRSR" id="PIRSR605856-50"/>
    </source>
</evidence>
<reference evidence="15" key="1">
    <citation type="journal article" date="2021" name="PeerJ">
        <title>Extensive microbial diversity within the chicken gut microbiome revealed by metagenomics and culture.</title>
        <authorList>
            <person name="Gilroy R."/>
            <person name="Ravi A."/>
            <person name="Getino M."/>
            <person name="Pursley I."/>
            <person name="Horton D.L."/>
            <person name="Alikhan N.F."/>
            <person name="Baker D."/>
            <person name="Gharbi K."/>
            <person name="Hall N."/>
            <person name="Watson M."/>
            <person name="Adriaenssens E.M."/>
            <person name="Foster-Nyarko E."/>
            <person name="Jarju S."/>
            <person name="Secka A."/>
            <person name="Antonio M."/>
            <person name="Oren A."/>
            <person name="Chaudhuri R.R."/>
            <person name="La Ragione R."/>
            <person name="Hildebrand F."/>
            <person name="Pallen M.J."/>
        </authorList>
    </citation>
    <scope>NUCLEOTIDE SEQUENCE</scope>
    <source>
        <strain evidence="15">ChiSjej3B21-8574</strain>
    </source>
</reference>
<name>A0A9D2PI27_9FIRM</name>
<feature type="binding site" evidence="11">
    <location>
        <begin position="176"/>
        <end position="180"/>
    </location>
    <ligand>
        <name>pyridoxal 5'-phosphate</name>
        <dbReference type="ChEBI" id="CHEBI:597326"/>
    </ligand>
</feature>
<protein>
    <recommendedName>
        <fullName evidence="5 13">Cysteine synthase</fullName>
        <ecNumber evidence="4 13">2.5.1.47</ecNumber>
    </recommendedName>
</protein>
<comment type="pathway">
    <text evidence="2">Amino-acid biosynthesis; L-cysteine biosynthesis; L-cysteine from L-serine: step 2/2.</text>
</comment>
<keyword evidence="6 13" id="KW-0028">Amino-acid biosynthesis</keyword>
<dbReference type="GO" id="GO:0006535">
    <property type="term" value="P:cysteine biosynthetic process from serine"/>
    <property type="evidence" value="ECO:0007669"/>
    <property type="project" value="UniProtKB-UniRule"/>
</dbReference>
<proteinExistence type="inferred from homology"/>
<dbReference type="InterPro" id="IPR036052">
    <property type="entry name" value="TrpB-like_PALP_sf"/>
</dbReference>
<dbReference type="FunFam" id="3.40.50.1100:FF:000003">
    <property type="entry name" value="Cystathionine beta-synthase"/>
    <property type="match status" value="1"/>
</dbReference>
<dbReference type="Proteomes" id="UP000823904">
    <property type="component" value="Unassembled WGS sequence"/>
</dbReference>
<dbReference type="CDD" id="cd01561">
    <property type="entry name" value="CBS_like"/>
    <property type="match status" value="1"/>
</dbReference>
<dbReference type="PROSITE" id="PS00901">
    <property type="entry name" value="CYS_SYNTHASE"/>
    <property type="match status" value="1"/>
</dbReference>
<comment type="catalytic activity">
    <reaction evidence="10 13">
        <text>O-acetyl-L-serine + hydrogen sulfide = L-cysteine + acetate</text>
        <dbReference type="Rhea" id="RHEA:14829"/>
        <dbReference type="ChEBI" id="CHEBI:29919"/>
        <dbReference type="ChEBI" id="CHEBI:30089"/>
        <dbReference type="ChEBI" id="CHEBI:35235"/>
        <dbReference type="ChEBI" id="CHEBI:58340"/>
        <dbReference type="EC" id="2.5.1.47"/>
    </reaction>
</comment>
<keyword evidence="9 13" id="KW-0198">Cysteine biosynthesis</keyword>
<sequence length="302" mass="32613">MKMYVENMLDLIGNTPLISFEKMMGYKIYAKAEFLNPGGSIKDRVAKNMLEDAEKSGKLKPGMTIIEPTSGNTGIGLAFCGVRMGYKVIIVMPENMSEERRKLIRALGAELVLTPAEENVDGAVSKAKEIAASSDEYFMPQQFENPANTEAHYKTTAKELCDQIGKKIDIFVSGVGSGGTMAGIAKYLLEQNPDTKIIAAEPKGVSALLGQEPGLHQIQGIGDGFIPAILDPKIVTEVVEVSDEDAIATARELAKVYGILCGTSSGANIYTAKKMAEKYGKDKIIATVLPDRAERYFSVGLF</sequence>
<evidence type="ECO:0000256" key="9">
    <source>
        <dbReference type="ARBA" id="ARBA00023192"/>
    </source>
</evidence>
<dbReference type="InterPro" id="IPR050214">
    <property type="entry name" value="Cys_Synth/Cystath_Beta-Synth"/>
</dbReference>
<accession>A0A9D2PI27</accession>
<dbReference type="GO" id="GO:0004124">
    <property type="term" value="F:cysteine synthase activity"/>
    <property type="evidence" value="ECO:0007669"/>
    <property type="project" value="UniProtKB-UniRule"/>
</dbReference>
<dbReference type="EMBL" id="DWWD01000043">
    <property type="protein sequence ID" value="HJC51092.1"/>
    <property type="molecule type" value="Genomic_DNA"/>
</dbReference>
<evidence type="ECO:0000256" key="5">
    <source>
        <dbReference type="ARBA" id="ARBA00019371"/>
    </source>
</evidence>
<evidence type="ECO:0000256" key="10">
    <source>
        <dbReference type="ARBA" id="ARBA00047931"/>
    </source>
</evidence>
<keyword evidence="7 13" id="KW-0808">Transferase</keyword>
<dbReference type="Pfam" id="PF00291">
    <property type="entry name" value="PALP"/>
    <property type="match status" value="1"/>
</dbReference>
<organism evidence="15 16">
    <name type="scientific">Candidatus Anaerostipes avistercoris</name>
    <dbReference type="NCBI Taxonomy" id="2838462"/>
    <lineage>
        <taxon>Bacteria</taxon>
        <taxon>Bacillati</taxon>
        <taxon>Bacillota</taxon>
        <taxon>Clostridia</taxon>
        <taxon>Lachnospirales</taxon>
        <taxon>Lachnospiraceae</taxon>
        <taxon>Anaerostipes</taxon>
    </lineage>
</organism>